<keyword evidence="6" id="KW-1185">Reference proteome</keyword>
<evidence type="ECO:0000313" key="3">
    <source>
        <dbReference type="EMBL" id="CAF1608410.1"/>
    </source>
</evidence>
<reference evidence="1" key="1">
    <citation type="submission" date="2021-02" db="EMBL/GenBank/DDBJ databases">
        <authorList>
            <person name="Nowell W R."/>
        </authorList>
    </citation>
    <scope>NUCLEOTIDE SEQUENCE</scope>
</reference>
<proteinExistence type="predicted"/>
<evidence type="ECO:0000313" key="5">
    <source>
        <dbReference type="Proteomes" id="UP000663854"/>
    </source>
</evidence>
<dbReference type="Proteomes" id="UP000663854">
    <property type="component" value="Unassembled WGS sequence"/>
</dbReference>
<dbReference type="EMBL" id="CAJNOL010005682">
    <property type="protein sequence ID" value="CAF1608410.1"/>
    <property type="molecule type" value="Genomic_DNA"/>
</dbReference>
<evidence type="ECO:0000313" key="4">
    <source>
        <dbReference type="EMBL" id="CAF4027839.1"/>
    </source>
</evidence>
<evidence type="ECO:0000313" key="1">
    <source>
        <dbReference type="EMBL" id="CAF1364652.1"/>
    </source>
</evidence>
<evidence type="ECO:0000313" key="6">
    <source>
        <dbReference type="Proteomes" id="UP000663870"/>
    </source>
</evidence>
<dbReference type="EMBL" id="CAJNOO010005579">
    <property type="protein sequence ID" value="CAF1424211.1"/>
    <property type="molecule type" value="Genomic_DNA"/>
</dbReference>
<dbReference type="EMBL" id="CAJOAX010008199">
    <property type="protein sequence ID" value="CAF4027839.1"/>
    <property type="molecule type" value="Genomic_DNA"/>
</dbReference>
<dbReference type="OrthoDB" id="9998469at2759"/>
<dbReference type="AlphaFoldDB" id="A0A815IGE0"/>
<organism evidence="1 5">
    <name type="scientific">Rotaria sordida</name>
    <dbReference type="NCBI Taxonomy" id="392033"/>
    <lineage>
        <taxon>Eukaryota</taxon>
        <taxon>Metazoa</taxon>
        <taxon>Spiralia</taxon>
        <taxon>Gnathifera</taxon>
        <taxon>Rotifera</taxon>
        <taxon>Eurotatoria</taxon>
        <taxon>Bdelloidea</taxon>
        <taxon>Philodinida</taxon>
        <taxon>Philodinidae</taxon>
        <taxon>Rotaria</taxon>
    </lineage>
</organism>
<dbReference type="Proteomes" id="UP000663882">
    <property type="component" value="Unassembled WGS sequence"/>
</dbReference>
<dbReference type="Proteomes" id="UP000663870">
    <property type="component" value="Unassembled WGS sequence"/>
</dbReference>
<gene>
    <name evidence="3" type="ORF">JXQ802_LOCUS49113</name>
    <name evidence="4" type="ORF">OTI717_LOCUS30475</name>
    <name evidence="1" type="ORF">PYM288_LOCUS33052</name>
    <name evidence="2" type="ORF">RFH988_LOCUS35685</name>
</gene>
<accession>A0A815IGE0</accession>
<protein>
    <submittedName>
        <fullName evidence="1">Uncharacterized protein</fullName>
    </submittedName>
</protein>
<comment type="caution">
    <text evidence="1">The sequence shown here is derived from an EMBL/GenBank/DDBJ whole genome shotgun (WGS) entry which is preliminary data.</text>
</comment>
<sequence>MRVLGPCIETTRDITPLLVSEPLSSRSCAPDIDLSAETAYVKEKQQLIDNVRSCLTAMTTTRRAADNVCQLYRRGIDFSVTLKHLFQVHSTAFYLKAATSAQIKDLLSTGRRLSWPDLPNNINAFRTDVGHEQLFIAQTASAKDISSKIDSATSIAMSSKLAYQLTRLSY</sequence>
<evidence type="ECO:0000313" key="2">
    <source>
        <dbReference type="EMBL" id="CAF1424211.1"/>
    </source>
</evidence>
<dbReference type="EMBL" id="CAJNOH010004274">
    <property type="protein sequence ID" value="CAF1364652.1"/>
    <property type="molecule type" value="Genomic_DNA"/>
</dbReference>
<name>A0A815IGE0_9BILA</name>
<dbReference type="Proteomes" id="UP000663823">
    <property type="component" value="Unassembled WGS sequence"/>
</dbReference>